<keyword evidence="1" id="KW-0479">Metal-binding</keyword>
<dbReference type="GO" id="GO:0001228">
    <property type="term" value="F:DNA-binding transcription activator activity, RNA polymerase II-specific"/>
    <property type="evidence" value="ECO:0007669"/>
    <property type="project" value="TreeGrafter"/>
</dbReference>
<evidence type="ECO:0000256" key="8">
    <source>
        <dbReference type="SAM" id="Phobius"/>
    </source>
</evidence>
<dbReference type="SMART" id="SM00066">
    <property type="entry name" value="GAL4"/>
    <property type="match status" value="1"/>
</dbReference>
<keyword evidence="3" id="KW-0805">Transcription regulation</keyword>
<dbReference type="PANTHER" id="PTHR31944:SF131">
    <property type="entry name" value="HEME-RESPONSIVE ZINC FINGER TRANSCRIPTION FACTOR HAP1"/>
    <property type="match status" value="1"/>
</dbReference>
<feature type="transmembrane region" description="Helical" evidence="8">
    <location>
        <begin position="647"/>
        <end position="668"/>
    </location>
</feature>
<dbReference type="CDD" id="cd00067">
    <property type="entry name" value="GAL4"/>
    <property type="match status" value="1"/>
</dbReference>
<dbReference type="InterPro" id="IPR001138">
    <property type="entry name" value="Zn2Cys6_DnaBD"/>
</dbReference>
<feature type="region of interest" description="Disordered" evidence="7">
    <location>
        <begin position="74"/>
        <end position="101"/>
    </location>
</feature>
<dbReference type="SUPFAM" id="SSF57701">
    <property type="entry name" value="Zn2/Cys6 DNA-binding domain"/>
    <property type="match status" value="1"/>
</dbReference>
<dbReference type="PROSITE" id="PS00463">
    <property type="entry name" value="ZN2_CY6_FUNGAL_1"/>
    <property type="match status" value="1"/>
</dbReference>
<keyword evidence="8" id="KW-0812">Transmembrane</keyword>
<evidence type="ECO:0000256" key="3">
    <source>
        <dbReference type="ARBA" id="ARBA00023015"/>
    </source>
</evidence>
<evidence type="ECO:0000256" key="7">
    <source>
        <dbReference type="SAM" id="MobiDB-lite"/>
    </source>
</evidence>
<dbReference type="InterPro" id="IPR051430">
    <property type="entry name" value="Fungal_TF_Env_Response"/>
</dbReference>
<evidence type="ECO:0000259" key="9">
    <source>
        <dbReference type="PROSITE" id="PS50048"/>
    </source>
</evidence>
<evidence type="ECO:0000256" key="2">
    <source>
        <dbReference type="ARBA" id="ARBA00022833"/>
    </source>
</evidence>
<keyword evidence="2" id="KW-0862">Zinc</keyword>
<reference evidence="10 11" key="1">
    <citation type="submission" date="2017-04" db="EMBL/GenBank/DDBJ databases">
        <title>Draft genome of the yeast Clavispora lusitaniae type strain CBS 6936.</title>
        <authorList>
            <person name="Durrens P."/>
            <person name="Klopp C."/>
            <person name="Biteau N."/>
            <person name="Fitton-Ouhabi V."/>
            <person name="Dementhon K."/>
            <person name="Accoceberry I."/>
            <person name="Sherman D.J."/>
            <person name="Noel T."/>
        </authorList>
    </citation>
    <scope>NUCLEOTIDE SEQUENCE [LARGE SCALE GENOMIC DNA]</scope>
    <source>
        <strain evidence="10 11">CBS 6936</strain>
    </source>
</reference>
<dbReference type="Pfam" id="PF00172">
    <property type="entry name" value="Zn_clus"/>
    <property type="match status" value="1"/>
</dbReference>
<evidence type="ECO:0000313" key="10">
    <source>
        <dbReference type="EMBL" id="OVF08882.1"/>
    </source>
</evidence>
<keyword evidence="8" id="KW-0472">Membrane</keyword>
<sequence>MKIESQPELKRRKRNRLTVVCQRCRLKKAKCDKKQPCETCSKSKCPELCIYENSTIDKKPSSVSLNSVGISAPQSIESIPQSRMDSLDSESNTPKESTTSSISHVVIETSDFLIGVNPVVRSSNMVNMYMDLTVDSPSSMMSGNEHSFRMFKCYRHSHRPVPFVELSQQEPGSQLYWRYKGKENLKLMTIQNFEPESLRNELAIATRTRFGERYIHSKSEAQSLGITTKDRTIQLSAYGISFGHSFTPETYDNENQLEKLRAILPDRHSLLGYVKRFFEVIYPVYPIIDEEWMFGQITRLLRFSPTGELDNVLMMSRDDHVIISILLLVLRLAYLSYFTNVADHNERILRTVRSSFPGAATLENSPVTLTAVSVASEFLERGSKGRKTSLVTLQANIMKCILRLLASDRENGFSILHDNTNCAKLIQMAISLSMERDPDYIAEYSPAGKKLSNLRRKIWYVLVRLDLTMSYLFHCPRSITSEMYNTKLPVFSPSASNIEDLTLEKEVLDSMSEIHSVMEAGCSLLDISLNVKDLFKANDVLQKLTDFEQCIQDVIGTPSEYLSGQRPSKYTSNVLTVSALQTQLILKLFIGNAYYFFYLYYKYRNKSELEYFFLRKVLIIMFVEMNIYSMELMFLKHDIVNSEFFLFMSPVLLLYVHGIAMVGLGLAIRLDCSVIVAESSNHTTSEHVELLKKLTQRNECFVLGKLKLCKFMSERYFYAWKCSKSFGHGYKTIYEAEFYGNYIEELSKTSVSWTTRQQEEMMDLIPSAVPEVVAGVGDISRYTYCSDSSMEDADLKGDDLLKTIQTDHFWICFNTVKESIYSDFPVTEELEIFGAKTQNSVLPEQGTSESSVMRTPLSGDENLDTKLPQFIVPVKDTRYVSNFMDQNPQEIIDFNLFSTDWTIDELFNQHFD</sequence>
<name>A0AA91T2C6_CLALS</name>
<dbReference type="PROSITE" id="PS50048">
    <property type="entry name" value="ZN2_CY6_FUNGAL_2"/>
    <property type="match status" value="1"/>
</dbReference>
<dbReference type="GO" id="GO:0008270">
    <property type="term" value="F:zinc ion binding"/>
    <property type="evidence" value="ECO:0007669"/>
    <property type="project" value="InterPro"/>
</dbReference>
<evidence type="ECO:0000256" key="1">
    <source>
        <dbReference type="ARBA" id="ARBA00022723"/>
    </source>
</evidence>
<evidence type="ECO:0000256" key="6">
    <source>
        <dbReference type="ARBA" id="ARBA00023242"/>
    </source>
</evidence>
<feature type="domain" description="Zn(2)-C6 fungal-type" evidence="9">
    <location>
        <begin position="20"/>
        <end position="51"/>
    </location>
</feature>
<evidence type="ECO:0000256" key="4">
    <source>
        <dbReference type="ARBA" id="ARBA00023125"/>
    </source>
</evidence>
<feature type="transmembrane region" description="Helical" evidence="8">
    <location>
        <begin position="584"/>
        <end position="601"/>
    </location>
</feature>
<dbReference type="GO" id="GO:0005634">
    <property type="term" value="C:nucleus"/>
    <property type="evidence" value="ECO:0007669"/>
    <property type="project" value="TreeGrafter"/>
</dbReference>
<keyword evidence="5" id="KW-0804">Transcription</keyword>
<accession>A0AA91T2C6</accession>
<dbReference type="GO" id="GO:0000978">
    <property type="term" value="F:RNA polymerase II cis-regulatory region sequence-specific DNA binding"/>
    <property type="evidence" value="ECO:0007669"/>
    <property type="project" value="TreeGrafter"/>
</dbReference>
<dbReference type="Gene3D" id="4.10.240.10">
    <property type="entry name" value="Zn(2)-C6 fungal-type DNA-binding domain"/>
    <property type="match status" value="1"/>
</dbReference>
<keyword evidence="6" id="KW-0539">Nucleus</keyword>
<dbReference type="Proteomes" id="UP000195602">
    <property type="component" value="Unassembled WGS sequence"/>
</dbReference>
<proteinExistence type="predicted"/>
<evidence type="ECO:0000313" key="11">
    <source>
        <dbReference type="Proteomes" id="UP000195602"/>
    </source>
</evidence>
<keyword evidence="4" id="KW-0238">DNA-binding</keyword>
<dbReference type="InterPro" id="IPR036864">
    <property type="entry name" value="Zn2-C6_fun-type_DNA-bd_sf"/>
</dbReference>
<keyword evidence="8" id="KW-1133">Transmembrane helix</keyword>
<protein>
    <submittedName>
        <fullName evidence="10">Oleate-activated transcription factor</fullName>
    </submittedName>
</protein>
<dbReference type="EMBL" id="LYUB02000007">
    <property type="protein sequence ID" value="OVF08882.1"/>
    <property type="molecule type" value="Genomic_DNA"/>
</dbReference>
<evidence type="ECO:0000256" key="5">
    <source>
        <dbReference type="ARBA" id="ARBA00023163"/>
    </source>
</evidence>
<dbReference type="KEGG" id="clus:A9F13_07g03751"/>
<feature type="transmembrane region" description="Helical" evidence="8">
    <location>
        <begin position="613"/>
        <end position="635"/>
    </location>
</feature>
<dbReference type="PANTHER" id="PTHR31944">
    <property type="entry name" value="HEME-RESPONSIVE ZINC FINGER TRANSCRIPTION FACTOR HAP1"/>
    <property type="match status" value="1"/>
</dbReference>
<comment type="caution">
    <text evidence="10">The sequence shown here is derived from an EMBL/GenBank/DDBJ whole genome shotgun (WGS) entry which is preliminary data.</text>
</comment>
<dbReference type="AlphaFoldDB" id="A0AA91T2C6"/>
<dbReference type="CDD" id="cd12148">
    <property type="entry name" value="fungal_TF_MHR"/>
    <property type="match status" value="1"/>
</dbReference>
<organism evidence="10 11">
    <name type="scientific">Clavispora lusitaniae</name>
    <name type="common">Candida lusitaniae</name>
    <dbReference type="NCBI Taxonomy" id="36911"/>
    <lineage>
        <taxon>Eukaryota</taxon>
        <taxon>Fungi</taxon>
        <taxon>Dikarya</taxon>
        <taxon>Ascomycota</taxon>
        <taxon>Saccharomycotina</taxon>
        <taxon>Pichiomycetes</taxon>
        <taxon>Metschnikowiaceae</taxon>
        <taxon>Clavispora</taxon>
    </lineage>
</organism>
<gene>
    <name evidence="10" type="ORF">A9F13_07g03751</name>
</gene>